<proteinExistence type="predicted"/>
<accession>A0A6C0KG61</accession>
<dbReference type="EMBL" id="MN740876">
    <property type="protein sequence ID" value="QHU16126.1"/>
    <property type="molecule type" value="Genomic_DNA"/>
</dbReference>
<sequence>MEISEKDLLLNQIQSEIEKINKYLQYKRLEIKKTKKENNFLEMVHDDYEQYYNYIKDQKQQQINQLEFILKYLEKSMEEAGLTEQKVRQTKHEQRTITKKIKQIKKELDEIIKDDD</sequence>
<protein>
    <submittedName>
        <fullName evidence="1">Uncharacterized protein</fullName>
    </submittedName>
</protein>
<dbReference type="AlphaFoldDB" id="A0A6C0KG61"/>
<organism evidence="1">
    <name type="scientific">viral metagenome</name>
    <dbReference type="NCBI Taxonomy" id="1070528"/>
    <lineage>
        <taxon>unclassified sequences</taxon>
        <taxon>metagenomes</taxon>
        <taxon>organismal metagenomes</taxon>
    </lineage>
</organism>
<name>A0A6C0KG61_9ZZZZ</name>
<reference evidence="1" key="1">
    <citation type="journal article" date="2020" name="Nature">
        <title>Giant virus diversity and host interactions through global metagenomics.</title>
        <authorList>
            <person name="Schulz F."/>
            <person name="Roux S."/>
            <person name="Paez-Espino D."/>
            <person name="Jungbluth S."/>
            <person name="Walsh D.A."/>
            <person name="Denef V.J."/>
            <person name="McMahon K.D."/>
            <person name="Konstantinidis K.T."/>
            <person name="Eloe-Fadrosh E.A."/>
            <person name="Kyrpides N.C."/>
            <person name="Woyke T."/>
        </authorList>
    </citation>
    <scope>NUCLEOTIDE SEQUENCE</scope>
    <source>
        <strain evidence="1">GVMAG-S-3300011013-78</strain>
    </source>
</reference>
<evidence type="ECO:0000313" key="1">
    <source>
        <dbReference type="EMBL" id="QHU16126.1"/>
    </source>
</evidence>